<dbReference type="Pfam" id="PF03352">
    <property type="entry name" value="Adenine_glyco"/>
    <property type="match status" value="1"/>
</dbReference>
<dbReference type="PANTHER" id="PTHR30037">
    <property type="entry name" value="DNA-3-METHYLADENINE GLYCOSYLASE 1"/>
    <property type="match status" value="1"/>
</dbReference>
<dbReference type="Gene3D" id="1.10.340.30">
    <property type="entry name" value="Hypothetical protein, domain 2"/>
    <property type="match status" value="1"/>
</dbReference>
<dbReference type="PANTHER" id="PTHR30037:SF3">
    <property type="entry name" value="BLR0857 PROTEIN"/>
    <property type="match status" value="1"/>
</dbReference>
<dbReference type="STRING" id="1859457.BET10_17675"/>
<dbReference type="InterPro" id="IPR011257">
    <property type="entry name" value="DNA_glycosylase"/>
</dbReference>
<dbReference type="AlphaFoldDB" id="A0A1S1MMU6"/>
<comment type="caution">
    <text evidence="1">The sequence shown here is derived from an EMBL/GenBank/DDBJ whole genome shotgun (WGS) entry which is preliminary data.</text>
</comment>
<dbReference type="Proteomes" id="UP000179786">
    <property type="component" value="Unassembled WGS sequence"/>
</dbReference>
<evidence type="ECO:0000313" key="2">
    <source>
        <dbReference type="Proteomes" id="UP000179786"/>
    </source>
</evidence>
<name>A0A1S1MMU6_9GAMM</name>
<sequence length="232" mass="26322">MEKFNNILARASERKGGENKVLSLLSEPKTSTQLTMLSDSEWLEEFTRKVFQSGFYWSVIDAKWSGFREVFWDFDANKLLMMSPDMLEQRANDERIVRNYKKVMTIPVNCLMIHEVAQTHGSFAQFIAQWPCDDIVGLWLYLKQHGARLGGNTGPFALRAMGKDTFILSRDVEAYLRCHEIIEGGLHSKKSLLAAQAFFNTLVAQSGWTLQSLSQLIALSVGDNYISAGQKE</sequence>
<protein>
    <submittedName>
        <fullName evidence="1">3-methyladenine DNA glycosylase</fullName>
    </submittedName>
</protein>
<dbReference type="OrthoDB" id="9795156at2"/>
<dbReference type="GO" id="GO:0006284">
    <property type="term" value="P:base-excision repair"/>
    <property type="evidence" value="ECO:0007669"/>
    <property type="project" value="InterPro"/>
</dbReference>
<accession>A0A1S1MMU6</accession>
<organism evidence="1 2">
    <name type="scientific">Pseudoalteromonas amylolytica</name>
    <dbReference type="NCBI Taxonomy" id="1859457"/>
    <lineage>
        <taxon>Bacteria</taxon>
        <taxon>Pseudomonadati</taxon>
        <taxon>Pseudomonadota</taxon>
        <taxon>Gammaproteobacteria</taxon>
        <taxon>Alteromonadales</taxon>
        <taxon>Pseudoalteromonadaceae</taxon>
        <taxon>Pseudoalteromonas</taxon>
    </lineage>
</organism>
<dbReference type="InterPro" id="IPR005019">
    <property type="entry name" value="Adenine_glyco"/>
</dbReference>
<dbReference type="InterPro" id="IPR052891">
    <property type="entry name" value="DNA-3mA_glycosylase"/>
</dbReference>
<reference evidence="1 2" key="1">
    <citation type="submission" date="2016-09" db="EMBL/GenBank/DDBJ databases">
        <title>Pseudoalteromonas amylolytica sp. nov., isolated from the surface seawater.</title>
        <authorList>
            <person name="Wu Y.-H."/>
            <person name="Cheng H."/>
            <person name="Jin X.-B."/>
            <person name="Wang C.-S."/>
            <person name="Xu X.-W."/>
        </authorList>
    </citation>
    <scope>NUCLEOTIDE SEQUENCE [LARGE SCALE GENOMIC DNA]</scope>
    <source>
        <strain evidence="1 2">JW1</strain>
    </source>
</reference>
<evidence type="ECO:0000313" key="1">
    <source>
        <dbReference type="EMBL" id="OHU89445.1"/>
    </source>
</evidence>
<dbReference type="EMBL" id="MKJU01000029">
    <property type="protein sequence ID" value="OHU89445.1"/>
    <property type="molecule type" value="Genomic_DNA"/>
</dbReference>
<dbReference type="SUPFAM" id="SSF48150">
    <property type="entry name" value="DNA-glycosylase"/>
    <property type="match status" value="1"/>
</dbReference>
<keyword evidence="2" id="KW-1185">Reference proteome</keyword>
<gene>
    <name evidence="1" type="ORF">BET10_17675</name>
</gene>
<dbReference type="GO" id="GO:0008725">
    <property type="term" value="F:DNA-3-methyladenine glycosylase activity"/>
    <property type="evidence" value="ECO:0007669"/>
    <property type="project" value="InterPro"/>
</dbReference>
<proteinExistence type="predicted"/>
<dbReference type="RefSeq" id="WP_070986572.1">
    <property type="nucleotide sequence ID" value="NZ_MKJU01000029.1"/>
</dbReference>